<feature type="signal peptide" evidence="2">
    <location>
        <begin position="1"/>
        <end position="17"/>
    </location>
</feature>
<dbReference type="AlphaFoldDB" id="A0A0S4J0I2"/>
<proteinExistence type="predicted"/>
<dbReference type="Proteomes" id="UP000051952">
    <property type="component" value="Unassembled WGS sequence"/>
</dbReference>
<keyword evidence="2" id="KW-0732">Signal</keyword>
<keyword evidence="4" id="KW-1185">Reference proteome</keyword>
<reference evidence="4" key="1">
    <citation type="submission" date="2015-09" db="EMBL/GenBank/DDBJ databases">
        <authorList>
            <consortium name="Pathogen Informatics"/>
        </authorList>
    </citation>
    <scope>NUCLEOTIDE SEQUENCE [LARGE SCALE GENOMIC DNA]</scope>
    <source>
        <strain evidence="4">Lake Konstanz</strain>
    </source>
</reference>
<gene>
    <name evidence="3" type="ORF">BSAL_85270</name>
</gene>
<accession>A0A0S4J0I2</accession>
<feature type="chain" id="PRO_5006621803" evidence="2">
    <location>
        <begin position="18"/>
        <end position="144"/>
    </location>
</feature>
<evidence type="ECO:0000256" key="2">
    <source>
        <dbReference type="SAM" id="SignalP"/>
    </source>
</evidence>
<evidence type="ECO:0000313" key="4">
    <source>
        <dbReference type="Proteomes" id="UP000051952"/>
    </source>
</evidence>
<dbReference type="EMBL" id="CYKH01001004">
    <property type="protein sequence ID" value="CUG76964.1"/>
    <property type="molecule type" value="Genomic_DNA"/>
</dbReference>
<protein>
    <submittedName>
        <fullName evidence="3">Uncharacterized protein</fullName>
    </submittedName>
</protein>
<organism evidence="3 4">
    <name type="scientific">Bodo saltans</name>
    <name type="common">Flagellated protozoan</name>
    <dbReference type="NCBI Taxonomy" id="75058"/>
    <lineage>
        <taxon>Eukaryota</taxon>
        <taxon>Discoba</taxon>
        <taxon>Euglenozoa</taxon>
        <taxon>Kinetoplastea</taxon>
        <taxon>Metakinetoplastina</taxon>
        <taxon>Eubodonida</taxon>
        <taxon>Bodonidae</taxon>
        <taxon>Bodo</taxon>
    </lineage>
</organism>
<evidence type="ECO:0000313" key="3">
    <source>
        <dbReference type="EMBL" id="CUG76964.1"/>
    </source>
</evidence>
<sequence>MLLVRLLLHGSVPSAASLPMWEVTFHGLSTKAPTWALFEGLMETRNDKKATDRFNCTVLPAQRTREPSSLETRTPLDDTRKKNRAHLEAHPPITKAEMKLLALCQAAPGTCDYQEITNVLTDVAAEEACDEEKHHVFLFIRSET</sequence>
<dbReference type="VEuPathDB" id="TriTrypDB:BSAL_85270"/>
<feature type="region of interest" description="Disordered" evidence="1">
    <location>
        <begin position="64"/>
        <end position="83"/>
    </location>
</feature>
<name>A0A0S4J0I2_BODSA</name>
<evidence type="ECO:0000256" key="1">
    <source>
        <dbReference type="SAM" id="MobiDB-lite"/>
    </source>
</evidence>